<sequence>MDSEFRRALRRLHQHNEDMKRYQEIVSVLSRLIFSCPNSKSVTKLQRELKTVDEMHLEINETCQYGFDRQTLESNVLYPALQQLNDEMKNTERTESWHETYCRKKYADLYKILDSNYLLPETDDSFVQINATLKALRVNPNYYTYNMHTDLSKYNPKNALAAKNFKKYNESRKATNRNNLIKCFKKACRSKTTKSLNPRTQTMLIYMKMKNEFEKIKLKTNEDDVWLKMLIKYVPDFDKNGAATYFLNKSFS</sequence>
<organism evidence="1 2">
    <name type="scientific">Adoxophyes honmai nucleopolyhedrovirus</name>
    <dbReference type="NCBI Taxonomy" id="224399"/>
    <lineage>
        <taxon>Viruses</taxon>
        <taxon>Viruses incertae sedis</taxon>
        <taxon>Naldaviricetes</taxon>
        <taxon>Lefavirales</taxon>
        <taxon>Baculoviridae</taxon>
        <taxon>Alphabaculovirus</taxon>
        <taxon>Alphabaculovirus adhonmai</taxon>
    </lineage>
</organism>
<keyword evidence="2" id="KW-1185">Reference proteome</keyword>
<accession>Q80LT9</accession>
<dbReference type="GeneID" id="1485749"/>
<reference evidence="1 2" key="1">
    <citation type="journal article" date="2003" name="Virology">
        <title>Genome sequence and organization of a nucleopolyhedrovirus isolated from the smaller tea tortrix, Adoxophyes honmai.</title>
        <authorList>
            <person name="Nakai M."/>
            <person name="Goto C."/>
            <person name="Kang W."/>
            <person name="Shikata M."/>
            <person name="Luque T."/>
            <person name="Kunimi Y."/>
        </authorList>
    </citation>
    <scope>NUCLEOTIDE SEQUENCE [LARGE SCALE GENOMIC DNA]</scope>
    <source>
        <strain evidence="1 2">ADN001</strain>
    </source>
</reference>
<proteinExistence type="predicted"/>
<evidence type="ECO:0000313" key="2">
    <source>
        <dbReference type="Proteomes" id="UP000232720"/>
    </source>
</evidence>
<protein>
    <submittedName>
        <fullName evidence="1">Uncharacterized protein</fullName>
    </submittedName>
</protein>
<dbReference type="EMBL" id="AP006270">
    <property type="protein sequence ID" value="BAC67258.1"/>
    <property type="molecule type" value="Genomic_DNA"/>
</dbReference>
<evidence type="ECO:0000313" key="1">
    <source>
        <dbReference type="EMBL" id="BAC67258.1"/>
    </source>
</evidence>
<name>Q80LT9_NPVAH</name>
<dbReference type="RefSeq" id="NP_818654.1">
    <property type="nucleotide sequence ID" value="NC_004690.1"/>
</dbReference>
<dbReference type="Proteomes" id="UP000232720">
    <property type="component" value="Genome"/>
</dbReference>
<dbReference type="KEGG" id="vg:1485749"/>
<organismHost>
    <name type="scientific">Adoxophyes honmai</name>
    <name type="common">Smaller tea tortrix moth</name>
    <dbReference type="NCBI Taxonomy" id="85585"/>
</organismHost>